<dbReference type="EMBL" id="JAVRFI010000003">
    <property type="protein sequence ID" value="MDT0448995.1"/>
    <property type="molecule type" value="Genomic_DNA"/>
</dbReference>
<keyword evidence="4" id="KW-1185">Reference proteome</keyword>
<sequence length="158" mass="17099">MGTRLRETASGVAVLLWREHVVYRERGGGVVIRGEHVQRWISMAPSGGRDEILLRAGRILDGGTTAPARSEAVASLGAGTQELAAICRRLLAEAATEAAPPKRSARSARLSSPRRAGKRNRRIRIRRGRHTGFGSWVVIVCVIGLVALYAYNAAVAHR</sequence>
<comment type="caution">
    <text evidence="3">The sequence shown here is derived from an EMBL/GenBank/DDBJ whole genome shotgun (WGS) entry which is preliminary data.</text>
</comment>
<gene>
    <name evidence="3" type="ORF">RM609_07860</name>
</gene>
<feature type="transmembrane region" description="Helical" evidence="2">
    <location>
        <begin position="131"/>
        <end position="151"/>
    </location>
</feature>
<evidence type="ECO:0000313" key="3">
    <source>
        <dbReference type="EMBL" id="MDT0448995.1"/>
    </source>
</evidence>
<keyword evidence="2" id="KW-0472">Membrane</keyword>
<feature type="region of interest" description="Disordered" evidence="1">
    <location>
        <begin position="97"/>
        <end position="123"/>
    </location>
</feature>
<proteinExistence type="predicted"/>
<feature type="compositionally biased region" description="Low complexity" evidence="1">
    <location>
        <begin position="97"/>
        <end position="114"/>
    </location>
</feature>
<evidence type="ECO:0000256" key="2">
    <source>
        <dbReference type="SAM" id="Phobius"/>
    </source>
</evidence>
<dbReference type="Proteomes" id="UP001180531">
    <property type="component" value="Unassembled WGS sequence"/>
</dbReference>
<keyword evidence="2" id="KW-0812">Transmembrane</keyword>
<accession>A0ABU2SMK3</accession>
<keyword evidence="2" id="KW-1133">Transmembrane helix</keyword>
<name>A0ABU2SMK3_9ACTN</name>
<protein>
    <submittedName>
        <fullName evidence="3">Uncharacterized protein</fullName>
    </submittedName>
</protein>
<evidence type="ECO:0000313" key="4">
    <source>
        <dbReference type="Proteomes" id="UP001180531"/>
    </source>
</evidence>
<reference evidence="3" key="1">
    <citation type="submission" date="2024-05" db="EMBL/GenBank/DDBJ databases">
        <title>30 novel species of actinomycetes from the DSMZ collection.</title>
        <authorList>
            <person name="Nouioui I."/>
        </authorList>
    </citation>
    <scope>NUCLEOTIDE SEQUENCE</scope>
    <source>
        <strain evidence="3">DSM 40473</strain>
    </source>
</reference>
<evidence type="ECO:0000256" key="1">
    <source>
        <dbReference type="SAM" id="MobiDB-lite"/>
    </source>
</evidence>
<organism evidence="3 4">
    <name type="scientific">Streptomyces hesseae</name>
    <dbReference type="NCBI Taxonomy" id="3075519"/>
    <lineage>
        <taxon>Bacteria</taxon>
        <taxon>Bacillati</taxon>
        <taxon>Actinomycetota</taxon>
        <taxon>Actinomycetes</taxon>
        <taxon>Kitasatosporales</taxon>
        <taxon>Streptomycetaceae</taxon>
        <taxon>Streptomyces</taxon>
    </lineage>
</organism>